<keyword evidence="5 6" id="KW-0413">Isomerase</keyword>
<dbReference type="AlphaFoldDB" id="A0A1W2CHR3"/>
<dbReference type="Pfam" id="PF00160">
    <property type="entry name" value="Pro_isomerase"/>
    <property type="match status" value="1"/>
</dbReference>
<evidence type="ECO:0000256" key="1">
    <source>
        <dbReference type="ARBA" id="ARBA00000971"/>
    </source>
</evidence>
<dbReference type="InterPro" id="IPR046357">
    <property type="entry name" value="PPIase_dom_sf"/>
</dbReference>
<dbReference type="SUPFAM" id="SSF50891">
    <property type="entry name" value="Cyclophilin-like"/>
    <property type="match status" value="1"/>
</dbReference>
<dbReference type="PROSITE" id="PS51257">
    <property type="entry name" value="PROKAR_LIPOPROTEIN"/>
    <property type="match status" value="1"/>
</dbReference>
<protein>
    <recommendedName>
        <fullName evidence="3 6">peptidylprolyl isomerase</fullName>
        <ecNumber evidence="3 6">5.2.1.8</ecNumber>
    </recommendedName>
</protein>
<comment type="catalytic activity">
    <reaction evidence="1 6">
        <text>[protein]-peptidylproline (omega=180) = [protein]-peptidylproline (omega=0)</text>
        <dbReference type="Rhea" id="RHEA:16237"/>
        <dbReference type="Rhea" id="RHEA-COMP:10747"/>
        <dbReference type="Rhea" id="RHEA-COMP:10748"/>
        <dbReference type="ChEBI" id="CHEBI:83833"/>
        <dbReference type="ChEBI" id="CHEBI:83834"/>
        <dbReference type="EC" id="5.2.1.8"/>
    </reaction>
</comment>
<dbReference type="InterPro" id="IPR029000">
    <property type="entry name" value="Cyclophilin-like_dom_sf"/>
</dbReference>
<evidence type="ECO:0000256" key="4">
    <source>
        <dbReference type="ARBA" id="ARBA00023110"/>
    </source>
</evidence>
<dbReference type="RefSeq" id="WP_084062911.1">
    <property type="nucleotide sequence ID" value="NZ_FWXO01000006.1"/>
</dbReference>
<dbReference type="Gene3D" id="3.10.50.40">
    <property type="match status" value="1"/>
</dbReference>
<dbReference type="PRINTS" id="PR00153">
    <property type="entry name" value="CSAPPISMRASE"/>
</dbReference>
<evidence type="ECO:0000256" key="2">
    <source>
        <dbReference type="ARBA" id="ARBA00007365"/>
    </source>
</evidence>
<evidence type="ECO:0000256" key="6">
    <source>
        <dbReference type="PROSITE-ProRule" id="PRU00277"/>
    </source>
</evidence>
<dbReference type="GO" id="GO:0006457">
    <property type="term" value="P:protein folding"/>
    <property type="evidence" value="ECO:0007669"/>
    <property type="project" value="InterPro"/>
</dbReference>
<dbReference type="STRING" id="504486.SAMN05660703_2988"/>
<dbReference type="InterPro" id="IPR044666">
    <property type="entry name" value="Cyclophilin_A-like"/>
</dbReference>
<evidence type="ECO:0000313" key="9">
    <source>
        <dbReference type="EMBL" id="SMC84432.1"/>
    </source>
</evidence>
<keyword evidence="10" id="KW-1185">Reference proteome</keyword>
<evidence type="ECO:0000256" key="5">
    <source>
        <dbReference type="ARBA" id="ARBA00023235"/>
    </source>
</evidence>
<evidence type="ECO:0000313" key="10">
    <source>
        <dbReference type="Proteomes" id="UP000192360"/>
    </source>
</evidence>
<organism evidence="9 10">
    <name type="scientific">Cellulophaga tyrosinoxydans</name>
    <dbReference type="NCBI Taxonomy" id="504486"/>
    <lineage>
        <taxon>Bacteria</taxon>
        <taxon>Pseudomonadati</taxon>
        <taxon>Bacteroidota</taxon>
        <taxon>Flavobacteriia</taxon>
        <taxon>Flavobacteriales</taxon>
        <taxon>Flavobacteriaceae</taxon>
        <taxon>Cellulophaga</taxon>
    </lineage>
</organism>
<dbReference type="InterPro" id="IPR002130">
    <property type="entry name" value="Cyclophilin-type_PPIase_dom"/>
</dbReference>
<dbReference type="CDD" id="cd00317">
    <property type="entry name" value="cyclophilin"/>
    <property type="match status" value="1"/>
</dbReference>
<dbReference type="PANTHER" id="PTHR45625:SF4">
    <property type="entry name" value="PEPTIDYLPROLYL ISOMERASE DOMAIN AND WD REPEAT-CONTAINING PROTEIN 1"/>
    <property type="match status" value="1"/>
</dbReference>
<dbReference type="SUPFAM" id="SSF54534">
    <property type="entry name" value="FKBP-like"/>
    <property type="match status" value="1"/>
</dbReference>
<gene>
    <name evidence="9" type="ORF">SAMN05660703_2988</name>
</gene>
<reference evidence="9 10" key="1">
    <citation type="submission" date="2017-04" db="EMBL/GenBank/DDBJ databases">
        <authorList>
            <person name="Afonso C.L."/>
            <person name="Miller P.J."/>
            <person name="Scott M.A."/>
            <person name="Spackman E."/>
            <person name="Goraichik I."/>
            <person name="Dimitrov K.M."/>
            <person name="Suarez D.L."/>
            <person name="Swayne D.E."/>
        </authorList>
    </citation>
    <scope>NUCLEOTIDE SEQUENCE [LARGE SCALE GENOMIC DNA]</scope>
    <source>
        <strain evidence="9 10">DSM 21164</strain>
    </source>
</reference>
<dbReference type="OrthoDB" id="9807797at2"/>
<keyword evidence="4 6" id="KW-0697">Rotamase</keyword>
<dbReference type="EMBL" id="FWXO01000006">
    <property type="protein sequence ID" value="SMC84432.1"/>
    <property type="molecule type" value="Genomic_DNA"/>
</dbReference>
<dbReference type="PANTHER" id="PTHR45625">
    <property type="entry name" value="PEPTIDYL-PROLYL CIS-TRANS ISOMERASE-RELATED"/>
    <property type="match status" value="1"/>
</dbReference>
<dbReference type="PROSITE" id="PS50072">
    <property type="entry name" value="CSA_PPIASE_2"/>
    <property type="match status" value="1"/>
</dbReference>
<dbReference type="Gene3D" id="2.40.100.10">
    <property type="entry name" value="Cyclophilin-like"/>
    <property type="match status" value="1"/>
</dbReference>
<proteinExistence type="inferred from homology"/>
<dbReference type="EC" id="5.2.1.8" evidence="3 6"/>
<evidence type="ECO:0000259" key="7">
    <source>
        <dbReference type="PROSITE" id="PS50059"/>
    </source>
</evidence>
<dbReference type="Pfam" id="PF00254">
    <property type="entry name" value="FKBP_C"/>
    <property type="match status" value="1"/>
</dbReference>
<dbReference type="InterPro" id="IPR020892">
    <property type="entry name" value="Cyclophilin-type_PPIase_CS"/>
</dbReference>
<evidence type="ECO:0000256" key="3">
    <source>
        <dbReference type="ARBA" id="ARBA00013194"/>
    </source>
</evidence>
<dbReference type="GO" id="GO:0003755">
    <property type="term" value="F:peptidyl-prolyl cis-trans isomerase activity"/>
    <property type="evidence" value="ECO:0007669"/>
    <property type="project" value="UniProtKB-KW"/>
</dbReference>
<dbReference type="InterPro" id="IPR001179">
    <property type="entry name" value="PPIase_FKBP_dom"/>
</dbReference>
<sequence>MKKFFSLFLIATALITSCKSSKTADLGDGVFADIQTSKGDIIVKLEFEKTPVTVANFIALAEGDNPFVTDSLKGKKYYDGLTFHRVMKDFMIQGGDPTATGMGNPGYRFADEFVDSLSHSRKGILSMANSGPKTNGSQFFITHKATPWLDGRHSVFGEVVNGLDVLDSIANVKTGANDKPVEAVVMNKVKIIRNGKEAKKFDAVAVMTKYFADEEIREKEAARIEAERQANMKSSMATFTSEIADQKSKAKTLASGLKIYTLKEGTGSVAKIGETANLYYAGYFEDGRLFDSNYEEVAKLFGQYSWQRRDQMGYEPMPMLVSLDAQMIAGFKEAVMNLKEGEKARVFIPAHLGYGEAGRGPIGPNTDLIFDLELVSISN</sequence>
<feature type="domain" description="PPIase cyclophilin-type" evidence="8">
    <location>
        <begin position="39"/>
        <end position="191"/>
    </location>
</feature>
<name>A0A1W2CHR3_9FLAO</name>
<feature type="domain" description="PPIase FKBP-type" evidence="7">
    <location>
        <begin position="273"/>
        <end position="378"/>
    </location>
</feature>
<comment type="similarity">
    <text evidence="2">Belongs to the cyclophilin-type PPIase family.</text>
</comment>
<dbReference type="PROSITE" id="PS50059">
    <property type="entry name" value="FKBP_PPIASE"/>
    <property type="match status" value="1"/>
</dbReference>
<evidence type="ECO:0000259" key="8">
    <source>
        <dbReference type="PROSITE" id="PS50072"/>
    </source>
</evidence>
<dbReference type="PROSITE" id="PS00170">
    <property type="entry name" value="CSA_PPIASE_1"/>
    <property type="match status" value="1"/>
</dbReference>
<dbReference type="Proteomes" id="UP000192360">
    <property type="component" value="Unassembled WGS sequence"/>
</dbReference>
<accession>A0A1W2CHR3</accession>